<evidence type="ECO:0000313" key="2">
    <source>
        <dbReference type="EMBL" id="EJK54496.1"/>
    </source>
</evidence>
<proteinExistence type="predicted"/>
<organism evidence="2 3">
    <name type="scientific">Thalassiosira oceanica</name>
    <name type="common">Marine diatom</name>
    <dbReference type="NCBI Taxonomy" id="159749"/>
    <lineage>
        <taxon>Eukaryota</taxon>
        <taxon>Sar</taxon>
        <taxon>Stramenopiles</taxon>
        <taxon>Ochrophyta</taxon>
        <taxon>Bacillariophyta</taxon>
        <taxon>Coscinodiscophyceae</taxon>
        <taxon>Thalassiosirophycidae</taxon>
        <taxon>Thalassiosirales</taxon>
        <taxon>Thalassiosiraceae</taxon>
        <taxon>Thalassiosira</taxon>
    </lineage>
</organism>
<dbReference type="EMBL" id="AGNL01035731">
    <property type="protein sequence ID" value="EJK54496.1"/>
    <property type="molecule type" value="Genomic_DNA"/>
</dbReference>
<dbReference type="AlphaFoldDB" id="K0S091"/>
<name>K0S091_THAOC</name>
<protein>
    <submittedName>
        <fullName evidence="2">Uncharacterized protein</fullName>
    </submittedName>
</protein>
<comment type="caution">
    <text evidence="2">The sequence shown here is derived from an EMBL/GenBank/DDBJ whole genome shotgun (WGS) entry which is preliminary data.</text>
</comment>
<gene>
    <name evidence="2" type="ORF">THAOC_25872</name>
</gene>
<feature type="compositionally biased region" description="Basic residues" evidence="1">
    <location>
        <begin position="90"/>
        <end position="100"/>
    </location>
</feature>
<reference evidence="2 3" key="1">
    <citation type="journal article" date="2012" name="Genome Biol.">
        <title>Genome and low-iron response of an oceanic diatom adapted to chronic iron limitation.</title>
        <authorList>
            <person name="Lommer M."/>
            <person name="Specht M."/>
            <person name="Roy A.S."/>
            <person name="Kraemer L."/>
            <person name="Andreson R."/>
            <person name="Gutowska M.A."/>
            <person name="Wolf J."/>
            <person name="Bergner S.V."/>
            <person name="Schilhabel M.B."/>
            <person name="Klostermeier U.C."/>
            <person name="Beiko R.G."/>
            <person name="Rosenstiel P."/>
            <person name="Hippler M."/>
            <person name="Laroche J."/>
        </authorList>
    </citation>
    <scope>NUCLEOTIDE SEQUENCE [LARGE SCALE GENOMIC DNA]</scope>
    <source>
        <strain evidence="2 3">CCMP1005</strain>
    </source>
</reference>
<evidence type="ECO:0000256" key="1">
    <source>
        <dbReference type="SAM" id="MobiDB-lite"/>
    </source>
</evidence>
<dbReference type="Proteomes" id="UP000266841">
    <property type="component" value="Unassembled WGS sequence"/>
</dbReference>
<keyword evidence="3" id="KW-1185">Reference proteome</keyword>
<feature type="region of interest" description="Disordered" evidence="1">
    <location>
        <begin position="57"/>
        <end position="100"/>
    </location>
</feature>
<sequence length="100" mass="11423">MKKKLAVAQNEAKDAANLRSEIEKMRVKYETEKKASAAKDERIKRLETDIEELKRNQAGMLSARQGSSLGTSQARTYTKTVTHTKPLSSTKKKKNWWNNL</sequence>
<evidence type="ECO:0000313" key="3">
    <source>
        <dbReference type="Proteomes" id="UP000266841"/>
    </source>
</evidence>
<feature type="compositionally biased region" description="Polar residues" evidence="1">
    <location>
        <begin position="64"/>
        <end position="89"/>
    </location>
</feature>
<accession>K0S091</accession>